<dbReference type="Proteomes" id="UP001071230">
    <property type="component" value="Unassembled WGS sequence"/>
</dbReference>
<dbReference type="PANTHER" id="PTHR23508:SF10">
    <property type="entry name" value="CARBOXYLIC ACID TRANSPORTER PROTEIN HOMOLOG"/>
    <property type="match status" value="1"/>
</dbReference>
<feature type="transmembrane region" description="Helical" evidence="6">
    <location>
        <begin position="28"/>
        <end position="49"/>
    </location>
</feature>
<evidence type="ECO:0000313" key="10">
    <source>
        <dbReference type="Proteomes" id="UP001071230"/>
    </source>
</evidence>
<feature type="transmembrane region" description="Helical" evidence="6">
    <location>
        <begin position="333"/>
        <end position="352"/>
    </location>
</feature>
<keyword evidence="4 6" id="KW-1133">Transmembrane helix</keyword>
<evidence type="ECO:0000256" key="4">
    <source>
        <dbReference type="ARBA" id="ARBA00022989"/>
    </source>
</evidence>
<feature type="transmembrane region" description="Helical" evidence="6">
    <location>
        <begin position="358"/>
        <end position="383"/>
    </location>
</feature>
<keyword evidence="2" id="KW-0813">Transport</keyword>
<feature type="transmembrane region" description="Helical" evidence="6">
    <location>
        <begin position="194"/>
        <end position="212"/>
    </location>
</feature>
<dbReference type="EMBL" id="CDGJ01000037">
    <property type="protein sequence ID" value="CEJ07091.1"/>
    <property type="molecule type" value="Genomic_DNA"/>
</dbReference>
<evidence type="ECO:0000259" key="7">
    <source>
        <dbReference type="PROSITE" id="PS50850"/>
    </source>
</evidence>
<gene>
    <name evidence="9" type="ORF">DEACI_1547</name>
    <name evidence="8" type="ORF">DEACI_2271</name>
</gene>
<organism evidence="8">
    <name type="scientific">Acididesulfobacillus acetoxydans</name>
    <dbReference type="NCBI Taxonomy" id="1561005"/>
    <lineage>
        <taxon>Bacteria</taxon>
        <taxon>Bacillati</taxon>
        <taxon>Bacillota</taxon>
        <taxon>Clostridia</taxon>
        <taxon>Eubacteriales</taxon>
        <taxon>Peptococcaceae</taxon>
        <taxon>Acididesulfobacillus</taxon>
    </lineage>
</organism>
<keyword evidence="3 6" id="KW-0812">Transmembrane</keyword>
<comment type="subcellular location">
    <subcellularLocation>
        <location evidence="1">Cell membrane</location>
        <topology evidence="1">Multi-pass membrane protein</topology>
    </subcellularLocation>
</comment>
<dbReference type="PROSITE" id="PS50850">
    <property type="entry name" value="MFS"/>
    <property type="match status" value="1"/>
</dbReference>
<dbReference type="EMBL" id="LR746496">
    <property type="protein sequence ID" value="CAA7601604.1"/>
    <property type="molecule type" value="Genomic_DNA"/>
</dbReference>
<evidence type="ECO:0000256" key="6">
    <source>
        <dbReference type="SAM" id="Phobius"/>
    </source>
</evidence>
<feature type="transmembrane region" description="Helical" evidence="6">
    <location>
        <begin position="69"/>
        <end position="91"/>
    </location>
</feature>
<dbReference type="InterPro" id="IPR005828">
    <property type="entry name" value="MFS_sugar_transport-like"/>
</dbReference>
<feature type="transmembrane region" description="Helical" evidence="6">
    <location>
        <begin position="421"/>
        <end position="442"/>
    </location>
</feature>
<reference evidence="8" key="2">
    <citation type="submission" date="2020-01" db="EMBL/GenBank/DDBJ databases">
        <authorList>
            <person name="Hornung B."/>
        </authorList>
    </citation>
    <scope>NUCLEOTIDE SEQUENCE</scope>
    <source>
        <strain evidence="8">PacBioINE</strain>
    </source>
</reference>
<evidence type="ECO:0000256" key="2">
    <source>
        <dbReference type="ARBA" id="ARBA00022448"/>
    </source>
</evidence>
<dbReference type="Proteomes" id="UP000836597">
    <property type="component" value="Chromosome"/>
</dbReference>
<evidence type="ECO:0000313" key="8">
    <source>
        <dbReference type="EMBL" id="CAA7601604.1"/>
    </source>
</evidence>
<dbReference type="Gene3D" id="1.20.1250.20">
    <property type="entry name" value="MFS general substrate transporter like domains"/>
    <property type="match status" value="1"/>
</dbReference>
<dbReference type="GO" id="GO:0005886">
    <property type="term" value="C:plasma membrane"/>
    <property type="evidence" value="ECO:0007669"/>
    <property type="project" value="UniProtKB-SubCell"/>
</dbReference>
<feature type="domain" description="Major facilitator superfamily (MFS) profile" evidence="7">
    <location>
        <begin position="30"/>
        <end position="446"/>
    </location>
</feature>
<sequence length="453" mass="49953">MSKDSPSSANRFRTLPFWLPEAMTRQQWLVLLAAWIGWVFDSMDSTLFAMIMLSSLQDLLGPTANKASIAAHGGIILAVFLVGWAVGGTLFGTLADYIGRSRTLSLSILVYAVFTGVAALSETWTQLMVFRFLTALGIGGEWAAGSSLVAESFPDKYRTRVVSLMQSAWGAGFFLAALVNLFVVPWAAAHYFTPWRAVLVIGIFPALSAAFIREKVGEPEPWLRVRQRREKIKLSPERSNPKFTVLTLKQIFWPGLRRDTIVGSLLAFTAVFGLWAVTNWTPTFVVELLRGRAYTEATVSNYQSYATMALNAGAVVGYVLFGPLADWIGRKKTFLFFFTGSLLLAPYVFYTVKDYVTLLLLLPILGFFNNGVFSGFPIYLAELYPTRLRATGQGFCFNFGRILAATGPLSTGLLVSTLGSYARAVTIVSLIYIVGIVTLIWARETKGQPLPDE</sequence>
<evidence type="ECO:0000256" key="3">
    <source>
        <dbReference type="ARBA" id="ARBA00022692"/>
    </source>
</evidence>
<dbReference type="PANTHER" id="PTHR23508">
    <property type="entry name" value="CARBOXYLIC ACID TRANSPORTER PROTEIN HOMOLOG"/>
    <property type="match status" value="1"/>
</dbReference>
<dbReference type="Pfam" id="PF00083">
    <property type="entry name" value="Sugar_tr"/>
    <property type="match status" value="1"/>
</dbReference>
<protein>
    <submittedName>
        <fullName evidence="9">Cis,cis-muconate transport protein</fullName>
    </submittedName>
    <submittedName>
        <fullName evidence="8">Major facilitator superfamily transporter</fullName>
    </submittedName>
</protein>
<evidence type="ECO:0000313" key="9">
    <source>
        <dbReference type="EMBL" id="CEJ07091.1"/>
    </source>
</evidence>
<reference evidence="9" key="1">
    <citation type="submission" date="2014-11" db="EMBL/GenBank/DDBJ databases">
        <authorList>
            <person name="Hornung B.V."/>
        </authorList>
    </citation>
    <scope>NUCLEOTIDE SEQUENCE</scope>
    <source>
        <strain evidence="9">INE</strain>
    </source>
</reference>
<feature type="transmembrane region" description="Helical" evidence="6">
    <location>
        <begin position="302"/>
        <end position="321"/>
    </location>
</feature>
<accession>A0A8S0WP14</accession>
<name>A0A8S0WP14_9FIRM</name>
<evidence type="ECO:0000256" key="1">
    <source>
        <dbReference type="ARBA" id="ARBA00004651"/>
    </source>
</evidence>
<keyword evidence="10" id="KW-1185">Reference proteome</keyword>
<evidence type="ECO:0000256" key="5">
    <source>
        <dbReference type="ARBA" id="ARBA00023136"/>
    </source>
</evidence>
<dbReference type="KEGG" id="aacx:DEACI_2271"/>
<dbReference type="AlphaFoldDB" id="A0A8S0WP14"/>
<dbReference type="RefSeq" id="WP_240985109.1">
    <property type="nucleotide sequence ID" value="NZ_CDGJ01000037.1"/>
</dbReference>
<dbReference type="InterPro" id="IPR020846">
    <property type="entry name" value="MFS_dom"/>
</dbReference>
<proteinExistence type="predicted"/>
<feature type="transmembrane region" description="Helical" evidence="6">
    <location>
        <begin position="103"/>
        <end position="121"/>
    </location>
</feature>
<feature type="transmembrane region" description="Helical" evidence="6">
    <location>
        <begin position="261"/>
        <end position="282"/>
    </location>
</feature>
<dbReference type="InterPro" id="IPR036259">
    <property type="entry name" value="MFS_trans_sf"/>
</dbReference>
<dbReference type="GO" id="GO:0046943">
    <property type="term" value="F:carboxylic acid transmembrane transporter activity"/>
    <property type="evidence" value="ECO:0007669"/>
    <property type="project" value="TreeGrafter"/>
</dbReference>
<keyword evidence="5 6" id="KW-0472">Membrane</keyword>
<feature type="transmembrane region" description="Helical" evidence="6">
    <location>
        <begin position="169"/>
        <end position="188"/>
    </location>
</feature>
<dbReference type="SUPFAM" id="SSF103473">
    <property type="entry name" value="MFS general substrate transporter"/>
    <property type="match status" value="1"/>
</dbReference>